<dbReference type="InterPro" id="IPR017907">
    <property type="entry name" value="Znf_RING_CS"/>
</dbReference>
<dbReference type="GO" id="GO:0008270">
    <property type="term" value="F:zinc ion binding"/>
    <property type="evidence" value="ECO:0007669"/>
    <property type="project" value="UniProtKB-UniRule"/>
</dbReference>
<dbReference type="InterPro" id="IPR049342">
    <property type="entry name" value="TRAF1-6_MATH_dom"/>
</dbReference>
<comment type="similarity">
    <text evidence="11">Belongs to the TNF receptor-associated factor family.</text>
</comment>
<evidence type="ECO:0000256" key="3">
    <source>
        <dbReference type="ARBA" id="ARBA00022499"/>
    </source>
</evidence>
<dbReference type="EC" id="2.3.2.27" evidence="11"/>
<reference evidence="17 20" key="1">
    <citation type="submission" date="2021-07" db="EMBL/GenBank/DDBJ databases">
        <authorList>
            <person name="Imarazene B."/>
            <person name="Zahm M."/>
            <person name="Klopp C."/>
            <person name="Cabau C."/>
            <person name="Beille S."/>
            <person name="Jouanno E."/>
            <person name="Castinel A."/>
            <person name="Lluch J."/>
            <person name="Gil L."/>
            <person name="Kuchtly C."/>
            <person name="Lopez Roques C."/>
            <person name="Donnadieu C."/>
            <person name="Parrinello H."/>
            <person name="Journot L."/>
            <person name="Du K."/>
            <person name="Schartl M."/>
            <person name="Retaux S."/>
            <person name="Guiguen Y."/>
        </authorList>
    </citation>
    <scope>NUCLEOTIDE SEQUENCE [LARGE SCALE GENOMIC DNA]</scope>
    <source>
        <strain evidence="17">Pach_M1</strain>
        <tissue evidence="17">Testis</tissue>
    </source>
</reference>
<keyword evidence="8 11" id="KW-0862">Zinc</keyword>
<dbReference type="PANTHER" id="PTHR10131">
    <property type="entry name" value="TNF RECEPTOR ASSOCIATED FACTOR"/>
    <property type="match status" value="1"/>
</dbReference>
<dbReference type="Pfam" id="PF00097">
    <property type="entry name" value="zf-C3HC4"/>
    <property type="match status" value="1"/>
</dbReference>
<dbReference type="PROSITE" id="PS50089">
    <property type="entry name" value="ZF_RING_2"/>
    <property type="match status" value="1"/>
</dbReference>
<evidence type="ECO:0000256" key="13">
    <source>
        <dbReference type="SAM" id="Coils"/>
    </source>
</evidence>
<evidence type="ECO:0000259" key="15">
    <source>
        <dbReference type="PROSITE" id="PS50144"/>
    </source>
</evidence>
<dbReference type="GO" id="GO:0005164">
    <property type="term" value="F:tumor necrosis factor receptor binding"/>
    <property type="evidence" value="ECO:0007669"/>
    <property type="project" value="UniProtKB-UniRule"/>
</dbReference>
<dbReference type="SMART" id="SM00061">
    <property type="entry name" value="MATH"/>
    <property type="match status" value="1"/>
</dbReference>
<dbReference type="InterPro" id="IPR018957">
    <property type="entry name" value="Znf_C3HC4_RING-type"/>
</dbReference>
<dbReference type="InterPro" id="IPR002083">
    <property type="entry name" value="MATH/TRAF_dom"/>
</dbReference>
<evidence type="ECO:0000256" key="10">
    <source>
        <dbReference type="ARBA" id="ARBA00023054"/>
    </source>
</evidence>
<dbReference type="CTD" id="7188"/>
<dbReference type="GO" id="GO:0031996">
    <property type="term" value="F:thioesterase binding"/>
    <property type="evidence" value="ECO:0007669"/>
    <property type="project" value="TreeGrafter"/>
</dbReference>
<dbReference type="Gene3D" id="3.30.40.10">
    <property type="entry name" value="Zinc/RING finger domain, C3HC4 (zinc finger)"/>
    <property type="match status" value="2"/>
</dbReference>
<keyword evidence="6" id="KW-0677">Repeat</keyword>
<sequence length="550" mass="62454">MAAEENECPKFQFSQQSSGLVRSWELESVLAGRTLSFVVKLDDQFVCPACGGVVFNPHQTGCGHIFCSPCIRAILENNETSKCPFDGILIKPEEVFQDNCCKRELLNLEVFCTNSPACSQTIPLCNLQDHLKSCQYEALQCPNSSCTDILLRKNLPDHQRSHCSYRTELCRYCQKPYPVSQLTDHEKTSCPEAEVQCPNKCIHLVKRHKLKDHADECPEQETDCIYKKYGCTVRNKRGQVKVHEQTEFNHHVLLLLESNSKLIKQVDQLQQDFAAQQGELKERNLLVSNLKREVSKCDTTVSAMQRSVEEQRELVSSVKRELKDLRDVLEADLTKEELVSLRASLDSLREQVAMTQSLREHLGALGQTCQSHTRLLDIHVQQLQCSEQRFQQLESTSYDGKLIWKVHDYHRKKEAGTALNSPPFYTSHSGYKLSARVYLGGEGTARGTHLSLYVMLMRGDFDSLLPWPFRQNVTLAVLDQSGNRNHVSLSFTPDLASNNFRRPTSETNAALGFPRFITHADLEAPRNAAYVRDDTLFIKVKVDTTGLEDL</sequence>
<evidence type="ECO:0000256" key="7">
    <source>
        <dbReference type="ARBA" id="ARBA00022771"/>
    </source>
</evidence>
<feature type="zinc finger region" description="TRAF-type" evidence="12">
    <location>
        <begin position="130"/>
        <end position="182"/>
    </location>
</feature>
<evidence type="ECO:0000256" key="9">
    <source>
        <dbReference type="ARBA" id="ARBA00022843"/>
    </source>
</evidence>
<dbReference type="GO" id="GO:0061630">
    <property type="term" value="F:ubiquitin protein ligase activity"/>
    <property type="evidence" value="ECO:0007669"/>
    <property type="project" value="UniProtKB-EC"/>
</dbReference>
<dbReference type="GO" id="GO:0006915">
    <property type="term" value="P:apoptotic process"/>
    <property type="evidence" value="ECO:0007669"/>
    <property type="project" value="UniProtKB-KW"/>
</dbReference>
<evidence type="ECO:0000313" key="17">
    <source>
        <dbReference type="EMBL" id="KAG9266419.1"/>
    </source>
</evidence>
<dbReference type="Proteomes" id="UP000694621">
    <property type="component" value="Unplaced"/>
</dbReference>
<evidence type="ECO:0000256" key="1">
    <source>
        <dbReference type="ARBA" id="ARBA00004496"/>
    </source>
</evidence>
<dbReference type="Pfam" id="PF02176">
    <property type="entry name" value="zf-TRAF"/>
    <property type="match status" value="1"/>
</dbReference>
<dbReference type="Pfam" id="PF21355">
    <property type="entry name" value="TRAF-mep_MATH"/>
    <property type="match status" value="1"/>
</dbReference>
<dbReference type="Proteomes" id="UP000752171">
    <property type="component" value="Unassembled WGS sequence"/>
</dbReference>
<dbReference type="SMART" id="SM00184">
    <property type="entry name" value="RING"/>
    <property type="match status" value="1"/>
</dbReference>
<keyword evidence="10 13" id="KW-0175">Coiled coil</keyword>
<feature type="domain" description="TRAF-type" evidence="16">
    <location>
        <begin position="130"/>
        <end position="182"/>
    </location>
</feature>
<keyword evidence="4" id="KW-0053">Apoptosis</keyword>
<accession>A0A8B9J6Z3</accession>
<evidence type="ECO:0000259" key="14">
    <source>
        <dbReference type="PROSITE" id="PS50089"/>
    </source>
</evidence>
<keyword evidence="2 11" id="KW-0963">Cytoplasm</keyword>
<dbReference type="InterPro" id="IPR008974">
    <property type="entry name" value="TRAF-like"/>
</dbReference>
<dbReference type="SUPFAM" id="SSF57850">
    <property type="entry name" value="RING/U-box"/>
    <property type="match status" value="1"/>
</dbReference>
<keyword evidence="9" id="KW-0832">Ubl conjugation</keyword>
<dbReference type="InterPro" id="IPR013083">
    <property type="entry name" value="Znf_RING/FYVE/PHD"/>
</dbReference>
<evidence type="ECO:0000313" key="20">
    <source>
        <dbReference type="Proteomes" id="UP000752171"/>
    </source>
</evidence>
<comment type="subcellular location">
    <subcellularLocation>
        <location evidence="1 11">Cytoplasm</location>
    </subcellularLocation>
</comment>
<dbReference type="InterPro" id="IPR001293">
    <property type="entry name" value="Znf_TRAF"/>
</dbReference>
<dbReference type="PIRSF" id="PIRSF015614">
    <property type="entry name" value="TRAF"/>
    <property type="match status" value="1"/>
</dbReference>
<evidence type="ECO:0000313" key="19">
    <source>
        <dbReference type="Proteomes" id="UP000694621"/>
    </source>
</evidence>
<dbReference type="PROSITE" id="PS00518">
    <property type="entry name" value="ZF_RING_1"/>
    <property type="match status" value="1"/>
</dbReference>
<dbReference type="GO" id="GO:0042981">
    <property type="term" value="P:regulation of apoptotic process"/>
    <property type="evidence" value="ECO:0007669"/>
    <property type="project" value="InterPro"/>
</dbReference>
<dbReference type="GO" id="GO:0043122">
    <property type="term" value="P:regulation of canonical NF-kappaB signal transduction"/>
    <property type="evidence" value="ECO:0007669"/>
    <property type="project" value="TreeGrafter"/>
</dbReference>
<dbReference type="Gene3D" id="2.60.210.10">
    <property type="entry name" value="Apoptosis, Tumor Necrosis Factor Receptor Associated Protein 2, Chain A"/>
    <property type="match status" value="1"/>
</dbReference>
<organism evidence="18 19">
    <name type="scientific">Astyanax mexicanus</name>
    <name type="common">Blind cave fish</name>
    <name type="synonym">Astyanax fasciatus mexicanus</name>
    <dbReference type="NCBI Taxonomy" id="7994"/>
    <lineage>
        <taxon>Eukaryota</taxon>
        <taxon>Metazoa</taxon>
        <taxon>Chordata</taxon>
        <taxon>Craniata</taxon>
        <taxon>Vertebrata</taxon>
        <taxon>Euteleostomi</taxon>
        <taxon>Actinopterygii</taxon>
        <taxon>Neopterygii</taxon>
        <taxon>Teleostei</taxon>
        <taxon>Ostariophysi</taxon>
        <taxon>Characiformes</taxon>
        <taxon>Characoidei</taxon>
        <taxon>Acestrorhamphidae</taxon>
        <taxon>Acestrorhamphinae</taxon>
        <taxon>Astyanax</taxon>
    </lineage>
</organism>
<keyword evidence="17" id="KW-0675">Receptor</keyword>
<dbReference type="PROSITE" id="PS50144">
    <property type="entry name" value="MATH"/>
    <property type="match status" value="1"/>
</dbReference>
<feature type="zinc finger region" description="TRAF-type" evidence="12">
    <location>
        <begin position="185"/>
        <end position="232"/>
    </location>
</feature>
<dbReference type="PROSITE" id="PS50145">
    <property type="entry name" value="ZF_TRAF"/>
    <property type="match status" value="2"/>
</dbReference>
<dbReference type="InterPro" id="IPR001841">
    <property type="entry name" value="Znf_RING"/>
</dbReference>
<evidence type="ECO:0000256" key="6">
    <source>
        <dbReference type="ARBA" id="ARBA00022737"/>
    </source>
</evidence>
<feature type="domain" description="RING-type" evidence="14">
    <location>
        <begin position="47"/>
        <end position="86"/>
    </location>
</feature>
<gene>
    <name evidence="18" type="primary">traf5</name>
    <name evidence="17" type="synonym">TRAF5</name>
    <name evidence="17" type="ORF">AMEX_G19044</name>
</gene>
<dbReference type="InterPro" id="IPR012227">
    <property type="entry name" value="TNF_rcpt-assoc_TRAF_met"/>
</dbReference>
<keyword evidence="5 11" id="KW-0479">Metal-binding</keyword>
<feature type="domain" description="MATH" evidence="15">
    <location>
        <begin position="399"/>
        <end position="542"/>
    </location>
</feature>
<feature type="domain" description="TRAF-type" evidence="16">
    <location>
        <begin position="185"/>
        <end position="232"/>
    </location>
</feature>
<dbReference type="FunFam" id="2.60.210.10:FF:000001">
    <property type="entry name" value="TNF receptor-associated factor"/>
    <property type="match status" value="1"/>
</dbReference>
<evidence type="ECO:0000259" key="16">
    <source>
        <dbReference type="PROSITE" id="PS50145"/>
    </source>
</evidence>
<dbReference type="EMBL" id="JAICCE010000016">
    <property type="protein sequence ID" value="KAG9266419.1"/>
    <property type="molecule type" value="Genomic_DNA"/>
</dbReference>
<evidence type="ECO:0000256" key="4">
    <source>
        <dbReference type="ARBA" id="ARBA00022703"/>
    </source>
</evidence>
<reference evidence="18" key="2">
    <citation type="submission" date="2025-05" db="UniProtKB">
        <authorList>
            <consortium name="Ensembl"/>
        </authorList>
    </citation>
    <scope>IDENTIFICATION</scope>
</reference>
<keyword evidence="7 12" id="KW-0863">Zinc-finger</keyword>
<comment type="catalytic activity">
    <reaction evidence="11">
        <text>S-ubiquitinyl-[E2 ubiquitin-conjugating enzyme]-L-cysteine + [acceptor protein]-L-lysine = [E2 ubiquitin-conjugating enzyme]-L-cysteine + N(6)-ubiquitinyl-[acceptor protein]-L-lysine.</text>
        <dbReference type="EC" id="2.3.2.27"/>
    </reaction>
</comment>
<dbReference type="OrthoDB" id="1737200at2759"/>
<dbReference type="GeneID" id="103031120"/>
<dbReference type="KEGG" id="amex:103031120"/>
<dbReference type="PANTHER" id="PTHR10131:SF83">
    <property type="entry name" value="TNF RECEPTOR-ASSOCIATED FACTOR 5"/>
    <property type="match status" value="1"/>
</dbReference>
<dbReference type="SUPFAM" id="SSF49599">
    <property type="entry name" value="TRAF domain-like"/>
    <property type="match status" value="3"/>
</dbReference>
<name>A0A8B9J6Z3_ASTMX</name>
<evidence type="ECO:0000256" key="2">
    <source>
        <dbReference type="ARBA" id="ARBA00022490"/>
    </source>
</evidence>
<dbReference type="GO" id="GO:0007165">
    <property type="term" value="P:signal transduction"/>
    <property type="evidence" value="ECO:0007669"/>
    <property type="project" value="InterPro"/>
</dbReference>
<evidence type="ECO:0000256" key="11">
    <source>
        <dbReference type="PIRNR" id="PIRNR015614"/>
    </source>
</evidence>
<evidence type="ECO:0000313" key="18">
    <source>
        <dbReference type="Ensembl" id="ENSAMXP00005007076.1"/>
    </source>
</evidence>
<keyword evidence="3" id="KW-1017">Isopeptide bond</keyword>
<dbReference type="AlphaFoldDB" id="A0A8B9J6Z3"/>
<proteinExistence type="inferred from homology"/>
<evidence type="ECO:0000256" key="12">
    <source>
        <dbReference type="PROSITE-ProRule" id="PRU00207"/>
    </source>
</evidence>
<evidence type="ECO:0000256" key="8">
    <source>
        <dbReference type="ARBA" id="ARBA00022833"/>
    </source>
</evidence>
<dbReference type="Ensembl" id="ENSAMXT00005008003.1">
    <property type="protein sequence ID" value="ENSAMXP00005007076.1"/>
    <property type="gene ID" value="ENSAMXG00005004235.1"/>
</dbReference>
<dbReference type="GO" id="GO:0009898">
    <property type="term" value="C:cytoplasmic side of plasma membrane"/>
    <property type="evidence" value="ECO:0007669"/>
    <property type="project" value="TreeGrafter"/>
</dbReference>
<feature type="coiled-coil region" evidence="13">
    <location>
        <begin position="308"/>
        <end position="351"/>
    </location>
</feature>
<dbReference type="RefSeq" id="XP_007234327.3">
    <property type="nucleotide sequence ID" value="XM_007234265.3"/>
</dbReference>
<protein>
    <recommendedName>
        <fullName evidence="11">TNF receptor-associated factor</fullName>
        <ecNumber evidence="11">2.3.2.27</ecNumber>
    </recommendedName>
</protein>
<evidence type="ECO:0000256" key="5">
    <source>
        <dbReference type="ARBA" id="ARBA00022723"/>
    </source>
</evidence>
<dbReference type="GO" id="GO:0005737">
    <property type="term" value="C:cytoplasm"/>
    <property type="evidence" value="ECO:0007669"/>
    <property type="project" value="UniProtKB-SubCell"/>
</dbReference>